<evidence type="ECO:0000256" key="1">
    <source>
        <dbReference type="ARBA" id="ARBA00022723"/>
    </source>
</evidence>
<sequence length="438" mass="50881">MKKSVERIFPDLQPRFGSFYFCFDGCKRGFLGACRPFIAVDGCHLKTRYGGQLLIAVGRDPNDQYFPLAFGVCESETKESWRWFLNLLLEDIGQDKRWVFISDQQKGLISVFKELNDSLEHRLCLRHLYADFKKKFGGGTAMRDLMMTAAKSTYYRGWEEQMEAIKKLDIKAWEWLLSVPTKLWCKHAFSSFPKCDVLMNNLSEAFNSTILVARDKPIVTMCEWIRTYLMSRIATLRGKLNMWQHRVMPKPRKRLDREIEHSGNWQPTWATDRTFEVEHTQLVHRFVVDLQKFTCTCNSWQLIGIPCRHAVAGMSYRGYNPEDYVSQCYTRNMYELCYSYGISPINGQSMWPNVECEVMLTPRYKRGLGRPKKLRRRGPDEDENAPKLKRVNTHYRCTKCDKLGHNSRGCKSTIVSLAAQRKPKKGSSVDGVGEMSNA</sequence>
<keyword evidence="3" id="KW-0862">Zinc</keyword>
<keyword evidence="1" id="KW-0479">Metal-binding</keyword>
<dbReference type="Proteomes" id="UP001152523">
    <property type="component" value="Unassembled WGS sequence"/>
</dbReference>
<dbReference type="InterPro" id="IPR007527">
    <property type="entry name" value="Znf_SWIM"/>
</dbReference>
<proteinExistence type="predicted"/>
<evidence type="ECO:0000313" key="8">
    <source>
        <dbReference type="Proteomes" id="UP001152523"/>
    </source>
</evidence>
<evidence type="ECO:0000256" key="2">
    <source>
        <dbReference type="ARBA" id="ARBA00022771"/>
    </source>
</evidence>
<evidence type="ECO:0000313" key="7">
    <source>
        <dbReference type="EMBL" id="CAH9131160.1"/>
    </source>
</evidence>
<evidence type="ECO:0000256" key="4">
    <source>
        <dbReference type="PROSITE-ProRule" id="PRU00325"/>
    </source>
</evidence>
<dbReference type="PANTHER" id="PTHR31973">
    <property type="entry name" value="POLYPROTEIN, PUTATIVE-RELATED"/>
    <property type="match status" value="1"/>
</dbReference>
<dbReference type="PANTHER" id="PTHR31973:SF187">
    <property type="entry name" value="MUTATOR TRANSPOSASE MUDRA PROTEIN"/>
    <property type="match status" value="1"/>
</dbReference>
<feature type="domain" description="SWIM-type" evidence="6">
    <location>
        <begin position="286"/>
        <end position="318"/>
    </location>
</feature>
<keyword evidence="8" id="KW-1185">Reference proteome</keyword>
<feature type="region of interest" description="Disordered" evidence="5">
    <location>
        <begin position="419"/>
        <end position="438"/>
    </location>
</feature>
<reference evidence="7" key="1">
    <citation type="submission" date="2022-07" db="EMBL/GenBank/DDBJ databases">
        <authorList>
            <person name="Macas J."/>
            <person name="Novak P."/>
            <person name="Neumann P."/>
        </authorList>
    </citation>
    <scope>NUCLEOTIDE SEQUENCE</scope>
</reference>
<evidence type="ECO:0000256" key="5">
    <source>
        <dbReference type="SAM" id="MobiDB-lite"/>
    </source>
</evidence>
<comment type="caution">
    <text evidence="7">The sequence shown here is derived from an EMBL/GenBank/DDBJ whole genome shotgun (WGS) entry which is preliminary data.</text>
</comment>
<keyword evidence="2 4" id="KW-0863">Zinc-finger</keyword>
<evidence type="ECO:0000256" key="3">
    <source>
        <dbReference type="ARBA" id="ARBA00022833"/>
    </source>
</evidence>
<dbReference type="GO" id="GO:0008270">
    <property type="term" value="F:zinc ion binding"/>
    <property type="evidence" value="ECO:0007669"/>
    <property type="project" value="UniProtKB-KW"/>
</dbReference>
<dbReference type="Pfam" id="PF04434">
    <property type="entry name" value="SWIM"/>
    <property type="match status" value="1"/>
</dbReference>
<accession>A0AAV0F6P8</accession>
<evidence type="ECO:0000259" key="6">
    <source>
        <dbReference type="PROSITE" id="PS50966"/>
    </source>
</evidence>
<dbReference type="AlphaFoldDB" id="A0AAV0F6P8"/>
<organism evidence="7 8">
    <name type="scientific">Cuscuta epithymum</name>
    <dbReference type="NCBI Taxonomy" id="186058"/>
    <lineage>
        <taxon>Eukaryota</taxon>
        <taxon>Viridiplantae</taxon>
        <taxon>Streptophyta</taxon>
        <taxon>Embryophyta</taxon>
        <taxon>Tracheophyta</taxon>
        <taxon>Spermatophyta</taxon>
        <taxon>Magnoliopsida</taxon>
        <taxon>eudicotyledons</taxon>
        <taxon>Gunneridae</taxon>
        <taxon>Pentapetalae</taxon>
        <taxon>asterids</taxon>
        <taxon>lamiids</taxon>
        <taxon>Solanales</taxon>
        <taxon>Convolvulaceae</taxon>
        <taxon>Cuscuteae</taxon>
        <taxon>Cuscuta</taxon>
        <taxon>Cuscuta subgen. Cuscuta</taxon>
    </lineage>
</organism>
<dbReference type="PROSITE" id="PS50966">
    <property type="entry name" value="ZF_SWIM"/>
    <property type="match status" value="1"/>
</dbReference>
<protein>
    <recommendedName>
        <fullName evidence="6">SWIM-type domain-containing protein</fullName>
    </recommendedName>
</protein>
<dbReference type="Pfam" id="PF10551">
    <property type="entry name" value="MULE"/>
    <property type="match status" value="1"/>
</dbReference>
<dbReference type="InterPro" id="IPR018289">
    <property type="entry name" value="MULE_transposase_dom"/>
</dbReference>
<name>A0AAV0F6P8_9ASTE</name>
<dbReference type="SMART" id="SM00575">
    <property type="entry name" value="ZnF_PMZ"/>
    <property type="match status" value="1"/>
</dbReference>
<dbReference type="InterPro" id="IPR006564">
    <property type="entry name" value="Znf_PMZ"/>
</dbReference>
<gene>
    <name evidence="7" type="ORF">CEPIT_LOCUS31197</name>
</gene>
<dbReference type="EMBL" id="CAMAPF010000964">
    <property type="protein sequence ID" value="CAH9131160.1"/>
    <property type="molecule type" value="Genomic_DNA"/>
</dbReference>